<sequence length="87" mass="9662">MVFCTHPIFQCPCEVRNDVMRDRIEQVRRVAVWGEVISVLSSCAPPPPSPAACAPPPPSPAACAIFRMRHLRSFMTEIPVQTAESDR</sequence>
<keyword evidence="2" id="KW-1185">Reference proteome</keyword>
<gene>
    <name evidence="1" type="ORF">Cadr_000028683</name>
</gene>
<proteinExistence type="predicted"/>
<dbReference type="InterPro" id="IPR028219">
    <property type="entry name" value="SPATA19"/>
</dbReference>
<organism evidence="1 2">
    <name type="scientific">Camelus dromedarius</name>
    <name type="common">Dromedary</name>
    <name type="synonym">Arabian camel</name>
    <dbReference type="NCBI Taxonomy" id="9838"/>
    <lineage>
        <taxon>Eukaryota</taxon>
        <taxon>Metazoa</taxon>
        <taxon>Chordata</taxon>
        <taxon>Craniata</taxon>
        <taxon>Vertebrata</taxon>
        <taxon>Euteleostomi</taxon>
        <taxon>Mammalia</taxon>
        <taxon>Eutheria</taxon>
        <taxon>Laurasiatheria</taxon>
        <taxon>Artiodactyla</taxon>
        <taxon>Tylopoda</taxon>
        <taxon>Camelidae</taxon>
        <taxon>Camelus</taxon>
    </lineage>
</organism>
<dbReference type="Proteomes" id="UP000299084">
    <property type="component" value="Unassembled WGS sequence"/>
</dbReference>
<reference evidence="1 2" key="1">
    <citation type="journal article" date="2019" name="Mol. Ecol. Resour.">
        <title>Improving Illumina assemblies with Hi-C and long reads: an example with the North African dromedary.</title>
        <authorList>
            <person name="Elbers J.P."/>
            <person name="Rogers M.F."/>
            <person name="Perelman P.L."/>
            <person name="Proskuryakova A.A."/>
            <person name="Serdyukova N.A."/>
            <person name="Johnson W.E."/>
            <person name="Horin P."/>
            <person name="Corander J."/>
            <person name="Murphy D."/>
            <person name="Burger P.A."/>
        </authorList>
    </citation>
    <scope>NUCLEOTIDE SEQUENCE [LARGE SCALE GENOMIC DNA]</scope>
    <source>
        <strain evidence="1">Drom800</strain>
        <tissue evidence="1">Blood</tissue>
    </source>
</reference>
<protein>
    <submittedName>
        <fullName evidence="1">Uncharacterized protein</fullName>
    </submittedName>
</protein>
<name>A0A5N4C868_CAMDR</name>
<accession>A0A5N4C868</accession>
<dbReference type="EMBL" id="JWIN03000033">
    <property type="protein sequence ID" value="KAB1255066.1"/>
    <property type="molecule type" value="Genomic_DNA"/>
</dbReference>
<dbReference type="AlphaFoldDB" id="A0A5N4C868"/>
<evidence type="ECO:0000313" key="1">
    <source>
        <dbReference type="EMBL" id="KAB1255066.1"/>
    </source>
</evidence>
<comment type="caution">
    <text evidence="1">The sequence shown here is derived from an EMBL/GenBank/DDBJ whole genome shotgun (WGS) entry which is preliminary data.</text>
</comment>
<evidence type="ECO:0000313" key="2">
    <source>
        <dbReference type="Proteomes" id="UP000299084"/>
    </source>
</evidence>
<dbReference type="Pfam" id="PF15212">
    <property type="entry name" value="SPATA19"/>
    <property type="match status" value="1"/>
</dbReference>